<reference evidence="1 2" key="1">
    <citation type="submission" date="2019-01" db="EMBL/GenBank/DDBJ databases">
        <title>Complete genome sequencing of Aequorivita sp. H23M31.</title>
        <authorList>
            <person name="Bae J.-W."/>
        </authorList>
    </citation>
    <scope>NUCLEOTIDE SEQUENCE [LARGE SCALE GENOMIC DNA]</scope>
    <source>
        <strain evidence="1 2">H23M31</strain>
    </source>
</reference>
<dbReference type="Pfam" id="PF09697">
    <property type="entry name" value="Porph_ging"/>
    <property type="match status" value="1"/>
</dbReference>
<proteinExistence type="predicted"/>
<accession>A0A410G330</accession>
<evidence type="ECO:0000313" key="2">
    <source>
        <dbReference type="Proteomes" id="UP000285517"/>
    </source>
</evidence>
<name>A0A410G330_9FLAO</name>
<dbReference type="NCBIfam" id="TIGR01200">
    <property type="entry name" value="GLPGLI"/>
    <property type="match status" value="1"/>
</dbReference>
<organism evidence="1 2">
    <name type="scientific">Aequorivita ciconiae</name>
    <dbReference type="NCBI Taxonomy" id="2494375"/>
    <lineage>
        <taxon>Bacteria</taxon>
        <taxon>Pseudomonadati</taxon>
        <taxon>Bacteroidota</taxon>
        <taxon>Flavobacteriia</taxon>
        <taxon>Flavobacteriales</taxon>
        <taxon>Flavobacteriaceae</taxon>
        <taxon>Aequorivita</taxon>
    </lineage>
</organism>
<dbReference type="AlphaFoldDB" id="A0A410G330"/>
<dbReference type="KEGG" id="aev:EI546_08095"/>
<dbReference type="OrthoDB" id="1068986at2"/>
<dbReference type="InterPro" id="IPR005901">
    <property type="entry name" value="GLPGLI"/>
</dbReference>
<gene>
    <name evidence="1" type="ORF">EI546_08095</name>
</gene>
<keyword evidence="2" id="KW-1185">Reference proteome</keyword>
<sequence>MLKHLYLTIIISLLACYGFAQQISGSAFYTSMYKEDEPKFDEEEMEDPLTQALAEQLKKGFLDEYELQFNQEESIFKKIPKLEKPDPNKGGISISMSLMGENEILYKNIKENKLINEKELYGKPFLIQDTIEIRDWKLSKESKTIGEYVCFKATYLPPSLSGDKDNEENSSTHSETKEEEIIAWYTPQIPVKNGPKNYGGLPGLILEVQEGKLIFLCTKIVLSPKEPMGIIKPSKGKKVSQKEFDAILEKKNEEMRENFKTRKRRE</sequence>
<dbReference type="EMBL" id="CP034951">
    <property type="protein sequence ID" value="QAA81687.1"/>
    <property type="molecule type" value="Genomic_DNA"/>
</dbReference>
<protein>
    <submittedName>
        <fullName evidence="1">GLPGLI family protein</fullName>
    </submittedName>
</protein>
<dbReference type="PROSITE" id="PS51257">
    <property type="entry name" value="PROKAR_LIPOPROTEIN"/>
    <property type="match status" value="1"/>
</dbReference>
<dbReference type="RefSeq" id="WP_128250069.1">
    <property type="nucleotide sequence ID" value="NZ_CP034951.1"/>
</dbReference>
<dbReference type="Proteomes" id="UP000285517">
    <property type="component" value="Chromosome"/>
</dbReference>
<evidence type="ECO:0000313" key="1">
    <source>
        <dbReference type="EMBL" id="QAA81687.1"/>
    </source>
</evidence>